<gene>
    <name evidence="2" type="ORF">DID88_002581</name>
</gene>
<name>A0A395IP62_9HELO</name>
<proteinExistence type="predicted"/>
<reference evidence="2 3" key="1">
    <citation type="submission" date="2018-06" db="EMBL/GenBank/DDBJ databases">
        <title>Genome Sequence of the Brown Rot Fungal Pathogen Monilinia fructigena.</title>
        <authorList>
            <person name="Landi L."/>
            <person name="De Miccolis Angelini R.M."/>
            <person name="Pollastro S."/>
            <person name="Abate D."/>
            <person name="Faretra F."/>
            <person name="Romanazzi G."/>
        </authorList>
    </citation>
    <scope>NUCLEOTIDE SEQUENCE [LARGE SCALE GENOMIC DNA]</scope>
    <source>
        <strain evidence="2 3">Mfrg269</strain>
    </source>
</reference>
<feature type="compositionally biased region" description="Acidic residues" evidence="1">
    <location>
        <begin position="320"/>
        <end position="329"/>
    </location>
</feature>
<feature type="region of interest" description="Disordered" evidence="1">
    <location>
        <begin position="234"/>
        <end position="270"/>
    </location>
</feature>
<organism evidence="2 3">
    <name type="scientific">Monilinia fructigena</name>
    <dbReference type="NCBI Taxonomy" id="38457"/>
    <lineage>
        <taxon>Eukaryota</taxon>
        <taxon>Fungi</taxon>
        <taxon>Dikarya</taxon>
        <taxon>Ascomycota</taxon>
        <taxon>Pezizomycotina</taxon>
        <taxon>Leotiomycetes</taxon>
        <taxon>Helotiales</taxon>
        <taxon>Sclerotiniaceae</taxon>
        <taxon>Monilinia</taxon>
    </lineage>
</organism>
<feature type="region of interest" description="Disordered" evidence="1">
    <location>
        <begin position="311"/>
        <end position="398"/>
    </location>
</feature>
<feature type="compositionally biased region" description="Low complexity" evidence="1">
    <location>
        <begin position="376"/>
        <end position="398"/>
    </location>
</feature>
<sequence>MSSSPKQEQYILKMGRSNDNSGQYDFVWLKGTHWGSMNMFLRSYGLKIQNDDDYSAGKKVLAAIRQTHEEEKAFRSPKSNGTQSISQKHQENGAINCIANGYGSCGATQDGDKFAVEIGDVRIESRPKDEKPVLYTDTLQRNRNTPGPSVSAQDRKGKPETGISSEYDIQELYDGSIKASSNVQHGSDDKGKSDRGTSEGDDTAESLSNFKPWKGKSASFVSEKEEDYIVSIPSTKPWKGKSASCASEEKEEDNLEPMPSTKPWKGKSVRWKSDGDEIIETTSNTKNWKKPAVEKWTRKWSNQIDELRKSCGATGSKYEENEENEEGNPEDGGIGLDEMMRNLELEYESNDEDEEYYKHDENEDDTLTLGVSLGNLSPETLPSSSSEQMTSIESLESK</sequence>
<comment type="caution">
    <text evidence="2">The sequence shown here is derived from an EMBL/GenBank/DDBJ whole genome shotgun (WGS) entry which is preliminary data.</text>
</comment>
<feature type="compositionally biased region" description="Acidic residues" evidence="1">
    <location>
        <begin position="345"/>
        <end position="355"/>
    </location>
</feature>
<keyword evidence="3" id="KW-1185">Reference proteome</keyword>
<feature type="compositionally biased region" description="Basic and acidic residues" evidence="1">
    <location>
        <begin position="186"/>
        <end position="198"/>
    </location>
</feature>
<dbReference type="EMBL" id="QKRW01000026">
    <property type="protein sequence ID" value="RAL62095.1"/>
    <property type="molecule type" value="Genomic_DNA"/>
</dbReference>
<dbReference type="AlphaFoldDB" id="A0A395IP62"/>
<dbReference type="OrthoDB" id="4232400at2759"/>
<accession>A0A395IP62</accession>
<feature type="region of interest" description="Disordered" evidence="1">
    <location>
        <begin position="127"/>
        <end position="217"/>
    </location>
</feature>
<protein>
    <submittedName>
        <fullName evidence="2">Uncharacterized protein</fullName>
    </submittedName>
</protein>
<evidence type="ECO:0000256" key="1">
    <source>
        <dbReference type="SAM" id="MobiDB-lite"/>
    </source>
</evidence>
<dbReference type="Proteomes" id="UP000249056">
    <property type="component" value="Unassembled WGS sequence"/>
</dbReference>
<feature type="compositionally biased region" description="Polar residues" evidence="1">
    <location>
        <begin position="137"/>
        <end position="152"/>
    </location>
</feature>
<evidence type="ECO:0000313" key="2">
    <source>
        <dbReference type="EMBL" id="RAL62095.1"/>
    </source>
</evidence>
<evidence type="ECO:0000313" key="3">
    <source>
        <dbReference type="Proteomes" id="UP000249056"/>
    </source>
</evidence>